<dbReference type="Gene3D" id="1.20.120.910">
    <property type="entry name" value="DksA, coiled-coil domain"/>
    <property type="match status" value="1"/>
</dbReference>
<feature type="zinc finger region" description="dksA C4-type" evidence="4">
    <location>
        <begin position="76"/>
        <end position="100"/>
    </location>
</feature>
<dbReference type="SUPFAM" id="SSF57716">
    <property type="entry name" value="Glucocorticoid receptor-like (DNA-binding domain)"/>
    <property type="match status" value="1"/>
</dbReference>
<comment type="caution">
    <text evidence="6">The sequence shown here is derived from an EMBL/GenBank/DDBJ whole genome shotgun (WGS) entry which is preliminary data.</text>
</comment>
<evidence type="ECO:0000259" key="5">
    <source>
        <dbReference type="Pfam" id="PF01258"/>
    </source>
</evidence>
<dbReference type="PROSITE" id="PS01102">
    <property type="entry name" value="ZF_DKSA_1"/>
    <property type="match status" value="1"/>
</dbReference>
<sequence length="106" mass="11806">MTSTVQDPIDLLRSSLEEQFKLYTEQLTELTACSRQPGRGGYDRDTLTALIGSARQALADSARALRRMAEGSYGTCERCTADIPLERLEILPHARFCVPCQRQQTG</sequence>
<evidence type="ECO:0000256" key="1">
    <source>
        <dbReference type="ARBA" id="ARBA00022723"/>
    </source>
</evidence>
<keyword evidence="3" id="KW-0862">Zinc</keyword>
<dbReference type="InterPro" id="IPR000962">
    <property type="entry name" value="Znf_DskA_TraR"/>
</dbReference>
<dbReference type="PANTHER" id="PTHR33823:SF4">
    <property type="entry name" value="GENERAL STRESS PROTEIN 16O"/>
    <property type="match status" value="1"/>
</dbReference>
<name>A0ABW1KQ05_9ACTN</name>
<keyword evidence="2" id="KW-0863">Zinc-finger</keyword>
<dbReference type="PANTHER" id="PTHR33823">
    <property type="entry name" value="RNA POLYMERASE-BINDING TRANSCRIPTION FACTOR DKSA-RELATED"/>
    <property type="match status" value="1"/>
</dbReference>
<proteinExistence type="predicted"/>
<dbReference type="RefSeq" id="WP_377434338.1">
    <property type="nucleotide sequence ID" value="NZ_JBHSPR010000101.1"/>
</dbReference>
<feature type="domain" description="Zinc finger DksA/TraR C4-type" evidence="5">
    <location>
        <begin position="71"/>
        <end position="102"/>
    </location>
</feature>
<evidence type="ECO:0000313" key="6">
    <source>
        <dbReference type="EMBL" id="MFC6023695.1"/>
    </source>
</evidence>
<evidence type="ECO:0000256" key="4">
    <source>
        <dbReference type="PROSITE-ProRule" id="PRU00510"/>
    </source>
</evidence>
<keyword evidence="1" id="KW-0479">Metal-binding</keyword>
<organism evidence="6 7">
    <name type="scientific">Plantactinospora solaniradicis</name>
    <dbReference type="NCBI Taxonomy" id="1723736"/>
    <lineage>
        <taxon>Bacteria</taxon>
        <taxon>Bacillati</taxon>
        <taxon>Actinomycetota</taxon>
        <taxon>Actinomycetes</taxon>
        <taxon>Micromonosporales</taxon>
        <taxon>Micromonosporaceae</taxon>
        <taxon>Plantactinospora</taxon>
    </lineage>
</organism>
<dbReference type="Pfam" id="PF01258">
    <property type="entry name" value="zf-dskA_traR"/>
    <property type="match status" value="1"/>
</dbReference>
<gene>
    <name evidence="6" type="ORF">ACFP2T_47025</name>
</gene>
<keyword evidence="7" id="KW-1185">Reference proteome</keyword>
<reference evidence="7" key="1">
    <citation type="journal article" date="2019" name="Int. J. Syst. Evol. Microbiol.">
        <title>The Global Catalogue of Microorganisms (GCM) 10K type strain sequencing project: providing services to taxonomists for standard genome sequencing and annotation.</title>
        <authorList>
            <consortium name="The Broad Institute Genomics Platform"/>
            <consortium name="The Broad Institute Genome Sequencing Center for Infectious Disease"/>
            <person name="Wu L."/>
            <person name="Ma J."/>
        </authorList>
    </citation>
    <scope>NUCLEOTIDE SEQUENCE [LARGE SCALE GENOMIC DNA]</scope>
    <source>
        <strain evidence="7">ZS-35-S2</strain>
    </source>
</reference>
<evidence type="ECO:0000313" key="7">
    <source>
        <dbReference type="Proteomes" id="UP001596203"/>
    </source>
</evidence>
<evidence type="ECO:0000256" key="3">
    <source>
        <dbReference type="ARBA" id="ARBA00022833"/>
    </source>
</evidence>
<protein>
    <submittedName>
        <fullName evidence="6">TraR/DksA family transcriptional regulator</fullName>
    </submittedName>
</protein>
<evidence type="ECO:0000256" key="2">
    <source>
        <dbReference type="ARBA" id="ARBA00022771"/>
    </source>
</evidence>
<accession>A0ABW1KQ05</accession>
<dbReference type="EMBL" id="JBHSPR010000101">
    <property type="protein sequence ID" value="MFC6023695.1"/>
    <property type="molecule type" value="Genomic_DNA"/>
</dbReference>
<dbReference type="Proteomes" id="UP001596203">
    <property type="component" value="Unassembled WGS sequence"/>
</dbReference>
<dbReference type="InterPro" id="IPR020458">
    <property type="entry name" value="Znf_DskA_TraR_CS"/>
</dbReference>
<dbReference type="PROSITE" id="PS51128">
    <property type="entry name" value="ZF_DKSA_2"/>
    <property type="match status" value="1"/>
</dbReference>